<protein>
    <submittedName>
        <fullName evidence="8">Uncharacterized protein</fullName>
    </submittedName>
</protein>
<evidence type="ECO:0000256" key="3">
    <source>
        <dbReference type="ARBA" id="ARBA00022553"/>
    </source>
</evidence>
<evidence type="ECO:0000313" key="9">
    <source>
        <dbReference type="Proteomes" id="UP000298652"/>
    </source>
</evidence>
<dbReference type="SMART" id="SM00333">
    <property type="entry name" value="TUDOR"/>
    <property type="match status" value="1"/>
</dbReference>
<feature type="domain" description="TNase-like" evidence="7">
    <location>
        <begin position="377"/>
        <end position="546"/>
    </location>
</feature>
<proteinExistence type="predicted"/>
<gene>
    <name evidence="8" type="ORF">SEVIR_7G090900v2</name>
</gene>
<dbReference type="InterPro" id="IPR035437">
    <property type="entry name" value="SNase_OB-fold_sf"/>
</dbReference>
<dbReference type="GO" id="GO:0005829">
    <property type="term" value="C:cytosol"/>
    <property type="evidence" value="ECO:0007669"/>
    <property type="project" value="TreeGrafter"/>
</dbReference>
<keyword evidence="2" id="KW-0963">Cytoplasm</keyword>
<feature type="domain" description="TNase-like" evidence="7">
    <location>
        <begin position="576"/>
        <end position="702"/>
    </location>
</feature>
<dbReference type="Gramene" id="TKW04160">
    <property type="protein sequence ID" value="TKW04160"/>
    <property type="gene ID" value="SEVIR_7G090900v2"/>
</dbReference>
<feature type="compositionally biased region" description="Basic and acidic residues" evidence="5">
    <location>
        <begin position="1086"/>
        <end position="1097"/>
    </location>
</feature>
<comment type="subcellular location">
    <subcellularLocation>
        <location evidence="1">Cytoplasm</location>
    </subcellularLocation>
</comment>
<feature type="domain" description="TNase-like" evidence="7">
    <location>
        <begin position="5"/>
        <end position="145"/>
    </location>
</feature>
<keyword evidence="9" id="KW-1185">Reference proteome</keyword>
<dbReference type="Proteomes" id="UP000298652">
    <property type="component" value="Chromosome 7"/>
</dbReference>
<feature type="region of interest" description="Disordered" evidence="5">
    <location>
        <begin position="1037"/>
        <end position="1097"/>
    </location>
</feature>
<dbReference type="SUPFAM" id="SSF63748">
    <property type="entry name" value="Tudor/PWWP/MBT"/>
    <property type="match status" value="1"/>
</dbReference>
<evidence type="ECO:0000256" key="5">
    <source>
        <dbReference type="SAM" id="MobiDB-lite"/>
    </source>
</evidence>
<dbReference type="FunFam" id="2.40.50.90:FF:000010">
    <property type="entry name" value="Ribonuclease"/>
    <property type="match status" value="1"/>
</dbReference>
<dbReference type="PROSITE" id="PS50304">
    <property type="entry name" value="TUDOR"/>
    <property type="match status" value="1"/>
</dbReference>
<dbReference type="SMART" id="SM00318">
    <property type="entry name" value="SNc"/>
    <property type="match status" value="4"/>
</dbReference>
<dbReference type="Gene3D" id="2.30.30.140">
    <property type="match status" value="1"/>
</dbReference>
<dbReference type="FunFam" id="2.40.50.90:FF:000018">
    <property type="entry name" value="Ribonuclease"/>
    <property type="match status" value="1"/>
</dbReference>
<evidence type="ECO:0000313" key="8">
    <source>
        <dbReference type="EMBL" id="TKW04160.1"/>
    </source>
</evidence>
<evidence type="ECO:0000259" key="7">
    <source>
        <dbReference type="PROSITE" id="PS50830"/>
    </source>
</evidence>
<dbReference type="PROSITE" id="PS50830">
    <property type="entry name" value="TNASE_3"/>
    <property type="match status" value="4"/>
</dbReference>
<keyword evidence="4" id="KW-0677">Repeat</keyword>
<dbReference type="InterPro" id="IPR016071">
    <property type="entry name" value="Staphylococal_nuclease_OB-fold"/>
</dbReference>
<dbReference type="GO" id="GO:0004518">
    <property type="term" value="F:nuclease activity"/>
    <property type="evidence" value="ECO:0007669"/>
    <property type="project" value="TreeGrafter"/>
</dbReference>
<dbReference type="Pfam" id="PF00567">
    <property type="entry name" value="TUDOR"/>
    <property type="match status" value="1"/>
</dbReference>
<evidence type="ECO:0000256" key="4">
    <source>
        <dbReference type="ARBA" id="ARBA00022737"/>
    </source>
</evidence>
<dbReference type="InterPro" id="IPR002999">
    <property type="entry name" value="Tudor"/>
</dbReference>
<dbReference type="SUPFAM" id="SSF50199">
    <property type="entry name" value="Staphylococcal nuclease"/>
    <property type="match status" value="5"/>
</dbReference>
<organism evidence="8 9">
    <name type="scientific">Setaria viridis</name>
    <name type="common">Green bristlegrass</name>
    <name type="synonym">Setaria italica subsp. viridis</name>
    <dbReference type="NCBI Taxonomy" id="4556"/>
    <lineage>
        <taxon>Eukaryota</taxon>
        <taxon>Viridiplantae</taxon>
        <taxon>Streptophyta</taxon>
        <taxon>Embryophyta</taxon>
        <taxon>Tracheophyta</taxon>
        <taxon>Spermatophyta</taxon>
        <taxon>Magnoliopsida</taxon>
        <taxon>Liliopsida</taxon>
        <taxon>Poales</taxon>
        <taxon>Poaceae</taxon>
        <taxon>PACMAD clade</taxon>
        <taxon>Panicoideae</taxon>
        <taxon>Panicodae</taxon>
        <taxon>Paniceae</taxon>
        <taxon>Cenchrinae</taxon>
        <taxon>Setaria</taxon>
    </lineage>
</organism>
<dbReference type="Gene3D" id="2.40.50.90">
    <property type="match status" value="5"/>
</dbReference>
<evidence type="ECO:0000256" key="1">
    <source>
        <dbReference type="ARBA" id="ARBA00004496"/>
    </source>
</evidence>
<feature type="domain" description="Tudor" evidence="6">
    <location>
        <begin position="847"/>
        <end position="909"/>
    </location>
</feature>
<dbReference type="FunFam" id="2.30.30.140:FF:000018">
    <property type="entry name" value="Serine/threonine-protein kinase 31"/>
    <property type="match status" value="1"/>
</dbReference>
<reference evidence="8" key="1">
    <citation type="submission" date="2019-03" db="EMBL/GenBank/DDBJ databases">
        <title>WGS assembly of Setaria viridis.</title>
        <authorList>
            <person name="Huang P."/>
            <person name="Jenkins J."/>
            <person name="Grimwood J."/>
            <person name="Barry K."/>
            <person name="Healey A."/>
            <person name="Mamidi S."/>
            <person name="Sreedasyam A."/>
            <person name="Shu S."/>
            <person name="Feldman M."/>
            <person name="Wu J."/>
            <person name="Yu Y."/>
            <person name="Chen C."/>
            <person name="Johnson J."/>
            <person name="Rokhsar D."/>
            <person name="Baxter I."/>
            <person name="Schmutz J."/>
            <person name="Brutnell T."/>
            <person name="Kellogg E."/>
        </authorList>
    </citation>
    <scope>NUCLEOTIDE SEQUENCE [LARGE SCALE GENOMIC DNA]</scope>
</reference>
<accession>A0A4U6TNE3</accession>
<dbReference type="OMA" id="AGMFYVQ"/>
<dbReference type="PANTHER" id="PTHR12302">
    <property type="entry name" value="EBNA2 BINDING PROTEIN P100"/>
    <property type="match status" value="1"/>
</dbReference>
<evidence type="ECO:0000259" key="6">
    <source>
        <dbReference type="PROSITE" id="PS50304"/>
    </source>
</evidence>
<evidence type="ECO:0000256" key="2">
    <source>
        <dbReference type="ARBA" id="ARBA00022490"/>
    </source>
</evidence>
<dbReference type="EMBL" id="CM016558">
    <property type="protein sequence ID" value="TKW04160.1"/>
    <property type="molecule type" value="Genomic_DNA"/>
</dbReference>
<feature type="domain" description="TNase-like" evidence="7">
    <location>
        <begin position="180"/>
        <end position="363"/>
    </location>
</feature>
<name>A0A4U6TNE3_SETVI</name>
<sequence>MAASGWLRGKVKAVPSGDTLVIMSIAKADTIPLEKSITLSCIIAPRLARRHGTDEPFAWESREFLRKLCIGQEVKFKVDYVLPGSSREFGTVYLGGDTNIAGLVVAQGFAKVKEQGHKGHVSPYVTDLLRLEEIAKDQGLGRWSKEHGAAEASVRILPSSTMGEAGPSDVKGFISEMKGKALEAIVEQVRDGSTIRVCLIPSFHFFQVYVAGVQAPSMGRRTSIPSAVAHTEVTNTVDVNGKASEEAQAPLLGTLQKAVASAVTYSEIPPDRFGKEAKHFTETKVLNREVRVILEGTDSFDNMFASVYYSDGNTAKDLALELVENGLAKYMEWSANMLGAETKRKLKNAELQAKKEQLRIWTGFQPPVTNTAPIHNQKFTGKVIEVVNGYCIVIADDMVPVGSPLAERRVNISSIRPPKLVDSSGESKTIEHFARAAKEFLRTRLIGKQVHVSMEYSRRINISNGHAADKTNIVDTRVLDYGSVFLPSQSGSSGKLFGANVAELLLSRGFADITRHRDYEERSHHYDALLAAYSRAEKAKKGYHAKKYYPATHMNDLTTVPAKKARDFFHLLQQNKRHSAVVEYIFSGHRFKLTIPNETRTITFSFSCVRCPGKNEPYSDDAIALMRRTILQHDVEIEIEAVDRTGTFLGSLWESKNNMAYVLLEAGLAKLSSFGLDRISDAQTLIRAEKSAQQKKLKVWENYNEAKVIPHGSLMGQNGKESFKIVVTEVIGGGKFYAHIVGDRRLDSIQQQLASMKFNDIPETLMVTKDFPDTLSNTLEVQDQPRHCPSNTSEVQAEPKNHVVSLPSRWSSLFKDKVDTLKDEVPLDTSKAEDLSSNGPSDAVPFNPTKGDVVLAQFTLDNSWNRAMIVSEHQGPMEREFLVFYIDYGNQEIVTYSRLRPAHANQSTSLIPPLAKLFRLAFIAVPNLKDNLGEQAARYLSMVLLDNEKEFKATIEERATVESKQEGQGTGEVLVVTLFDEDAESSINAAMLENGLAQIETHRLISRERRAAVKNLEEFQEHAKKKRRGIWRLEGVGVPDKSAKDGNAGDINDDEDLLAPARAQPPNRGFDLIDLIASKSTGTPKPSREHVRGDSLP</sequence>
<dbReference type="GO" id="GO:0003723">
    <property type="term" value="F:RNA binding"/>
    <property type="evidence" value="ECO:0007669"/>
    <property type="project" value="TreeGrafter"/>
</dbReference>
<dbReference type="GO" id="GO:0005634">
    <property type="term" value="C:nucleus"/>
    <property type="evidence" value="ECO:0007669"/>
    <property type="project" value="TreeGrafter"/>
</dbReference>
<dbReference type="Pfam" id="PF00565">
    <property type="entry name" value="SNase"/>
    <property type="match status" value="5"/>
</dbReference>
<dbReference type="FunFam" id="2.40.50.90:FF:000015">
    <property type="entry name" value="Ribonuclease"/>
    <property type="match status" value="1"/>
</dbReference>
<keyword evidence="3" id="KW-0597">Phosphoprotein</keyword>
<dbReference type="GO" id="GO:0006402">
    <property type="term" value="P:mRNA catabolic process"/>
    <property type="evidence" value="ECO:0007669"/>
    <property type="project" value="TreeGrafter"/>
</dbReference>
<dbReference type="AlphaFoldDB" id="A0A4U6TNE3"/>
<dbReference type="PANTHER" id="PTHR12302:SF10">
    <property type="entry name" value="RIBONUCLEASE"/>
    <property type="match status" value="1"/>
</dbReference>